<reference evidence="2" key="1">
    <citation type="submission" date="2021-10" db="EMBL/GenBank/DDBJ databases">
        <title>De novo Genome Assembly of Clathrus columnatus (Basidiomycota, Fungi) Using Illumina and Nanopore Sequence Data.</title>
        <authorList>
            <person name="Ogiso-Tanaka E."/>
            <person name="Itagaki H."/>
            <person name="Hosoya T."/>
            <person name="Hosaka K."/>
        </authorList>
    </citation>
    <scope>NUCLEOTIDE SEQUENCE</scope>
    <source>
        <strain evidence="2">MO-923</strain>
    </source>
</reference>
<gene>
    <name evidence="2" type="ORF">Clacol_004009</name>
</gene>
<dbReference type="AlphaFoldDB" id="A0AAV5AA46"/>
<dbReference type="Proteomes" id="UP001050691">
    <property type="component" value="Unassembled WGS sequence"/>
</dbReference>
<evidence type="ECO:0000313" key="3">
    <source>
        <dbReference type="Proteomes" id="UP001050691"/>
    </source>
</evidence>
<evidence type="ECO:0000256" key="1">
    <source>
        <dbReference type="SAM" id="SignalP"/>
    </source>
</evidence>
<accession>A0AAV5AA46</accession>
<comment type="caution">
    <text evidence="2">The sequence shown here is derived from an EMBL/GenBank/DDBJ whole genome shotgun (WGS) entry which is preliminary data.</text>
</comment>
<organism evidence="2 3">
    <name type="scientific">Clathrus columnatus</name>
    <dbReference type="NCBI Taxonomy" id="1419009"/>
    <lineage>
        <taxon>Eukaryota</taxon>
        <taxon>Fungi</taxon>
        <taxon>Dikarya</taxon>
        <taxon>Basidiomycota</taxon>
        <taxon>Agaricomycotina</taxon>
        <taxon>Agaricomycetes</taxon>
        <taxon>Phallomycetidae</taxon>
        <taxon>Phallales</taxon>
        <taxon>Clathraceae</taxon>
        <taxon>Clathrus</taxon>
    </lineage>
</organism>
<feature type="signal peptide" evidence="1">
    <location>
        <begin position="1"/>
        <end position="20"/>
    </location>
</feature>
<name>A0AAV5AA46_9AGAM</name>
<evidence type="ECO:0000313" key="2">
    <source>
        <dbReference type="EMBL" id="GJJ09785.1"/>
    </source>
</evidence>
<keyword evidence="1" id="KW-0732">Signal</keyword>
<keyword evidence="3" id="KW-1185">Reference proteome</keyword>
<dbReference type="EMBL" id="BPWL01000004">
    <property type="protein sequence ID" value="GJJ09785.1"/>
    <property type="molecule type" value="Genomic_DNA"/>
</dbReference>
<protein>
    <submittedName>
        <fullName evidence="2">Uncharacterized protein</fullName>
    </submittedName>
</protein>
<feature type="chain" id="PRO_5043371824" evidence="1">
    <location>
        <begin position="21"/>
        <end position="214"/>
    </location>
</feature>
<proteinExistence type="predicted"/>
<sequence>MISSTLVLFVALFASVHVGGVPHSSLPPLFRPNAQLAQQANLAALTAQVGGPCPVNGVPSCIGIGVSQCLNNQLLEPQPCGTGTQCVALPDSGQAGTIIACDTLDDAIMRITLAGATGGLTGSDNTTITSDGTSALANIPGAIPAVPKVPQLISLSSDSTSLTTTSTPQQAIAKQAQTLNRIFSYKTINDECDNFGSEYCLNDGSLSLVRIVFY</sequence>